<dbReference type="Proteomes" id="UP000236546">
    <property type="component" value="Unassembled WGS sequence"/>
</dbReference>
<evidence type="ECO:0008006" key="4">
    <source>
        <dbReference type="Google" id="ProtNLM"/>
    </source>
</evidence>
<evidence type="ECO:0000256" key="1">
    <source>
        <dbReference type="SAM" id="MobiDB-lite"/>
    </source>
</evidence>
<feature type="region of interest" description="Disordered" evidence="1">
    <location>
        <begin position="204"/>
        <end position="261"/>
    </location>
</feature>
<evidence type="ECO:0000313" key="3">
    <source>
        <dbReference type="Proteomes" id="UP000236546"/>
    </source>
</evidence>
<gene>
    <name evidence="2" type="ORF">TGAMA5MH_04595</name>
</gene>
<accession>A0A2K0TDM4</accession>
<reference evidence="2 3" key="1">
    <citation type="submission" date="2017-02" db="EMBL/GenBank/DDBJ databases">
        <title>Genomes of Trichoderma spp. with biocontrol activity.</title>
        <authorList>
            <person name="Gardiner D."/>
            <person name="Kazan K."/>
            <person name="Vos C."/>
            <person name="Harvey P."/>
        </authorList>
    </citation>
    <scope>NUCLEOTIDE SEQUENCE [LARGE SCALE GENOMIC DNA]</scope>
    <source>
        <strain evidence="2 3">A5MH</strain>
    </source>
</reference>
<name>A0A2K0TDM4_9HYPO</name>
<proteinExistence type="predicted"/>
<sequence length="261" mass="29957">MSTWYCDVGHENVLQFNDHESFVRHMKDPANHKDRRPPTNLQLDTLSSDKQRFLVRDEEYCCPLCECVPDTLEPMIASSDPDKIRRFLHEHISDHLEDLAFEIIPTLEEAEPSEDIQCEVGDDSHRRLLGSDSMASYPSGLHELRQETSLAFEDGSDRGSDATGITDLVCMSNRSIVEEEWEEGEEKEAWEEWKEGKYKAAIGLPGQDPILDHFARTQRQTSQPPRRPSRPQSRLSEADTLIVEHGEGRLFDTTDFVDQEE</sequence>
<dbReference type="EMBL" id="MTYH01000037">
    <property type="protein sequence ID" value="PNP43623.1"/>
    <property type="molecule type" value="Genomic_DNA"/>
</dbReference>
<feature type="compositionally biased region" description="Basic and acidic residues" evidence="1">
    <location>
        <begin position="242"/>
        <end position="252"/>
    </location>
</feature>
<dbReference type="AlphaFoldDB" id="A0A2K0TDM4"/>
<dbReference type="OrthoDB" id="4900603at2759"/>
<protein>
    <recommendedName>
        <fullName evidence="4">C2H2-type domain-containing protein</fullName>
    </recommendedName>
</protein>
<organism evidence="2 3">
    <name type="scientific">Trichoderma gamsii</name>
    <dbReference type="NCBI Taxonomy" id="398673"/>
    <lineage>
        <taxon>Eukaryota</taxon>
        <taxon>Fungi</taxon>
        <taxon>Dikarya</taxon>
        <taxon>Ascomycota</taxon>
        <taxon>Pezizomycotina</taxon>
        <taxon>Sordariomycetes</taxon>
        <taxon>Hypocreomycetidae</taxon>
        <taxon>Hypocreales</taxon>
        <taxon>Hypocreaceae</taxon>
        <taxon>Trichoderma</taxon>
    </lineage>
</organism>
<feature type="compositionally biased region" description="Low complexity" evidence="1">
    <location>
        <begin position="217"/>
        <end position="234"/>
    </location>
</feature>
<evidence type="ECO:0000313" key="2">
    <source>
        <dbReference type="EMBL" id="PNP43623.1"/>
    </source>
</evidence>
<comment type="caution">
    <text evidence="2">The sequence shown here is derived from an EMBL/GenBank/DDBJ whole genome shotgun (WGS) entry which is preliminary data.</text>
</comment>